<dbReference type="AlphaFoldDB" id="A0A3F3PX84"/>
<dbReference type="PANTHER" id="PTHR33112:SF9">
    <property type="entry name" value="HETEROKARYON INCOMPATIBILITY DOMAIN-CONTAINING PROTEIN"/>
    <property type="match status" value="1"/>
</dbReference>
<proteinExistence type="predicted"/>
<feature type="domain" description="Heterokaryon incompatibility" evidence="1">
    <location>
        <begin position="124"/>
        <end position="278"/>
    </location>
</feature>
<accession>A0A3F3PX84</accession>
<dbReference type="Pfam" id="PF06985">
    <property type="entry name" value="HET"/>
    <property type="match status" value="1"/>
</dbReference>
<sequence length="563" mass="64754">MIFSDTQEAELSLNWPSPINTAESSTYFEPTKPVIDSIRLEFEVQDYLRHINPSANTWCHDSAAPQCFALIESWIKRCESDHPECKGMREDSLVNPKRLLQISSTLGESCVHLVQVRKFDSPRYTALSHCWGNTLSFKTTRQNLEAHTTEGIMISKLPRTYQHAIDISKRIGCQYVWIDSICIVQDSKEEWELACETMGHIYGNAHVVIAATLAPNDSAGIYTHRENKVAYIENRGKRVPILVREKIRHDVWQNDEPSWQAWNDQSMPLFGRAWAFQERLLARRIIHYTQEEIVWECRSDSWCECGRLGTDRYPRERFPQSNNFKTRYAQVIKYGSDMDRFGLWLSVIDQYQARGITHPKDRLPALSAIAEQVNRGNLMGSYVAGMWVNWLVDSLLWWADANSSKVAKKDESHKRPNPSSAPTWSWLSVEGPISTWERNFQSDIKLVNIEYTLAGDNIYGPYNTAKLEIEGQMIGVMIRAMASQLYIVRSCQSPEKARFLPDTNPFEINPNKLIETEFYALKYSRLSSVLWNCLILTVSAGGKEFWRVGIAEVGQGWFSNVSR</sequence>
<protein>
    <submittedName>
        <fullName evidence="2">HET-domain-containing protein</fullName>
    </submittedName>
</protein>
<dbReference type="EMBL" id="KZ852054">
    <property type="protein sequence ID" value="RDH31594.1"/>
    <property type="molecule type" value="Genomic_DNA"/>
</dbReference>
<dbReference type="GeneID" id="38141951"/>
<dbReference type="RefSeq" id="XP_026624616.1">
    <property type="nucleotide sequence ID" value="XM_026773595.1"/>
</dbReference>
<evidence type="ECO:0000313" key="3">
    <source>
        <dbReference type="Proteomes" id="UP000253729"/>
    </source>
</evidence>
<organism evidence="2 3">
    <name type="scientific">Aspergillus welwitschiae</name>
    <dbReference type="NCBI Taxonomy" id="1341132"/>
    <lineage>
        <taxon>Eukaryota</taxon>
        <taxon>Fungi</taxon>
        <taxon>Dikarya</taxon>
        <taxon>Ascomycota</taxon>
        <taxon>Pezizomycotina</taxon>
        <taxon>Eurotiomycetes</taxon>
        <taxon>Eurotiomycetidae</taxon>
        <taxon>Eurotiales</taxon>
        <taxon>Aspergillaceae</taxon>
        <taxon>Aspergillus</taxon>
        <taxon>Aspergillus subgen. Circumdati</taxon>
    </lineage>
</organism>
<reference evidence="2 3" key="1">
    <citation type="submission" date="2018-07" db="EMBL/GenBank/DDBJ databases">
        <title>The genomes of Aspergillus section Nigri reveals drivers in fungal speciation.</title>
        <authorList>
            <consortium name="DOE Joint Genome Institute"/>
            <person name="Vesth T.C."/>
            <person name="Nybo J."/>
            <person name="Theobald S."/>
            <person name="Brandl J."/>
            <person name="Frisvad J.C."/>
            <person name="Nielsen K.F."/>
            <person name="Lyhne E.K."/>
            <person name="Kogle M.E."/>
            <person name="Kuo A."/>
            <person name="Riley R."/>
            <person name="Clum A."/>
            <person name="Nolan M."/>
            <person name="Lipzen A."/>
            <person name="Salamov A."/>
            <person name="Henrissat B."/>
            <person name="Wiebenga A."/>
            <person name="De vries R.P."/>
            <person name="Grigoriev I.V."/>
            <person name="Mortensen U.H."/>
            <person name="Andersen M.R."/>
            <person name="Baker S.E."/>
        </authorList>
    </citation>
    <scope>NUCLEOTIDE SEQUENCE [LARGE SCALE GENOMIC DNA]</scope>
    <source>
        <strain evidence="2 3">CBS 139.54b</strain>
    </source>
</reference>
<gene>
    <name evidence="2" type="ORF">BDQ94DRAFT_180331</name>
</gene>
<keyword evidence="3" id="KW-1185">Reference proteome</keyword>
<dbReference type="InterPro" id="IPR010730">
    <property type="entry name" value="HET"/>
</dbReference>
<evidence type="ECO:0000259" key="1">
    <source>
        <dbReference type="Pfam" id="PF06985"/>
    </source>
</evidence>
<dbReference type="Proteomes" id="UP000253729">
    <property type="component" value="Unassembled WGS sequence"/>
</dbReference>
<name>A0A3F3PX84_9EURO</name>
<evidence type="ECO:0000313" key="2">
    <source>
        <dbReference type="EMBL" id="RDH31594.1"/>
    </source>
</evidence>
<dbReference type="PANTHER" id="PTHR33112">
    <property type="entry name" value="DOMAIN PROTEIN, PUTATIVE-RELATED"/>
    <property type="match status" value="1"/>
</dbReference>